<dbReference type="SUPFAM" id="SSF55729">
    <property type="entry name" value="Acyl-CoA N-acyltransferases (Nat)"/>
    <property type="match status" value="1"/>
</dbReference>
<dbReference type="InterPro" id="IPR016181">
    <property type="entry name" value="Acyl_CoA_acyltransferase"/>
</dbReference>
<accession>A0A922L524</accession>
<dbReference type="EMBL" id="ASGP02000005">
    <property type="protein sequence ID" value="KAH9507024.1"/>
    <property type="molecule type" value="Genomic_DNA"/>
</dbReference>
<evidence type="ECO:0000256" key="1">
    <source>
        <dbReference type="SAM" id="MobiDB-lite"/>
    </source>
</evidence>
<name>A0A922L524_DERFA</name>
<dbReference type="PANTHER" id="PTHR35711">
    <property type="entry name" value="EXPRESSED PROTEIN"/>
    <property type="match status" value="1"/>
</dbReference>
<evidence type="ECO:0000313" key="3">
    <source>
        <dbReference type="Proteomes" id="UP000790347"/>
    </source>
</evidence>
<feature type="region of interest" description="Disordered" evidence="1">
    <location>
        <begin position="110"/>
        <end position="131"/>
    </location>
</feature>
<keyword evidence="3" id="KW-1185">Reference proteome</keyword>
<evidence type="ECO:0008006" key="4">
    <source>
        <dbReference type="Google" id="ProtNLM"/>
    </source>
</evidence>
<dbReference type="Gene3D" id="3.40.630.30">
    <property type="match status" value="1"/>
</dbReference>
<reference evidence="2" key="2">
    <citation type="journal article" date="2022" name="Res Sq">
        <title>Comparative Genomics Reveals Insights into the Divergent Evolution of Astigmatic Mites and Household Pest Adaptations.</title>
        <authorList>
            <person name="Xiong Q."/>
            <person name="Wan A.T.-Y."/>
            <person name="Liu X.-Y."/>
            <person name="Fung C.S.-H."/>
            <person name="Xiao X."/>
            <person name="Malainual N."/>
            <person name="Hou J."/>
            <person name="Wang L."/>
            <person name="Wang M."/>
            <person name="Yang K."/>
            <person name="Cui Y."/>
            <person name="Leung E."/>
            <person name="Nong W."/>
            <person name="Shin S.-K."/>
            <person name="Au S."/>
            <person name="Jeong K.Y."/>
            <person name="Chew F.T."/>
            <person name="Hui J."/>
            <person name="Leung T.F."/>
            <person name="Tungtrongchitr A."/>
            <person name="Zhong N."/>
            <person name="Liu Z."/>
            <person name="Tsui S."/>
        </authorList>
    </citation>
    <scope>NUCLEOTIDE SEQUENCE</scope>
    <source>
        <strain evidence="2">Derf</strain>
        <tissue evidence="2">Whole organism</tissue>
    </source>
</reference>
<gene>
    <name evidence="2" type="ORF">DERF_011728</name>
</gene>
<reference evidence="2" key="1">
    <citation type="submission" date="2013-05" db="EMBL/GenBank/DDBJ databases">
        <authorList>
            <person name="Yim A.K.Y."/>
            <person name="Chan T.F."/>
            <person name="Ji K.M."/>
            <person name="Liu X.Y."/>
            <person name="Zhou J.W."/>
            <person name="Li R.Q."/>
            <person name="Yang K.Y."/>
            <person name="Li J."/>
            <person name="Li M."/>
            <person name="Law P.T.W."/>
            <person name="Wu Y.L."/>
            <person name="Cai Z.L."/>
            <person name="Qin H."/>
            <person name="Bao Y."/>
            <person name="Leung R.K.K."/>
            <person name="Ng P.K.S."/>
            <person name="Zou J."/>
            <person name="Zhong X.J."/>
            <person name="Ran P.X."/>
            <person name="Zhong N.S."/>
            <person name="Liu Z.G."/>
            <person name="Tsui S.K.W."/>
        </authorList>
    </citation>
    <scope>NUCLEOTIDE SEQUENCE</scope>
    <source>
        <strain evidence="2">Derf</strain>
        <tissue evidence="2">Whole organism</tissue>
    </source>
</reference>
<comment type="caution">
    <text evidence="2">The sequence shown here is derived from an EMBL/GenBank/DDBJ whole genome shotgun (WGS) entry which is preliminary data.</text>
</comment>
<dbReference type="PANTHER" id="PTHR35711:SF1">
    <property type="entry name" value="ECTODERMAL, ISOFORM F"/>
    <property type="match status" value="1"/>
</dbReference>
<dbReference type="Proteomes" id="UP000790347">
    <property type="component" value="Unassembled WGS sequence"/>
</dbReference>
<evidence type="ECO:0000313" key="2">
    <source>
        <dbReference type="EMBL" id="KAH9507024.1"/>
    </source>
</evidence>
<feature type="region of interest" description="Disordered" evidence="1">
    <location>
        <begin position="57"/>
        <end position="89"/>
    </location>
</feature>
<feature type="compositionally biased region" description="Acidic residues" evidence="1">
    <location>
        <begin position="324"/>
        <end position="336"/>
    </location>
</feature>
<feature type="region of interest" description="Disordered" evidence="1">
    <location>
        <begin position="322"/>
        <end position="352"/>
    </location>
</feature>
<feature type="compositionally biased region" description="Low complexity" evidence="1">
    <location>
        <begin position="113"/>
        <end position="131"/>
    </location>
</feature>
<protein>
    <recommendedName>
        <fullName evidence="4">N-acetyltransferase domain-containing protein</fullName>
    </recommendedName>
</protein>
<sequence length="521" mass="60231">MTTTMFAKNNDNDNENVDDNEMKRNSETDLCRLNRILCMPGTRTLLLMANKQDVLDDHHHHHHRQQQQHCNDNSFDDGDNGNKGEDISDDQEMFDDLTIATVTAVDTFNELKSSSSQSPSQSPSSSSSLSTSMTIPMMNRLMKINSIFSYNNNHQQHSIINIGNNDNNDNDDDDYNNSSSTQSSNSVIMSNKTTARYKKFIDCTRHGTIMNDNDDNGDDYYKSLIGIEQQIYGAITFYKSYRLESLKILEIALIAVKCGHERSGIGTQLIKCLKDNCQIGPYDSMHVKIAGNNHRLRQFFLKNEFTDDIILNAGFDQLIIRPDESDDDHDDDDDNELDKQIQDDDDDCNSIRTTKTTKSSLQHSISYYDQMNHYCSGKKRKREKNSNNSNNETIMISMCYLPPFSVGTLSESITNHRTLERMDGHFVDDMIDQAQMVWRRNLLASYRTQWSCVGRLRSEIGRLRQQLAKRDTIIDQLRRENFHLRNTLVHKNRTTSTSNNHHQLQKQLLMYRNFQFDKLNF</sequence>
<organism evidence="2 3">
    <name type="scientific">Dermatophagoides farinae</name>
    <name type="common">American house dust mite</name>
    <dbReference type="NCBI Taxonomy" id="6954"/>
    <lineage>
        <taxon>Eukaryota</taxon>
        <taxon>Metazoa</taxon>
        <taxon>Ecdysozoa</taxon>
        <taxon>Arthropoda</taxon>
        <taxon>Chelicerata</taxon>
        <taxon>Arachnida</taxon>
        <taxon>Acari</taxon>
        <taxon>Acariformes</taxon>
        <taxon>Sarcoptiformes</taxon>
        <taxon>Astigmata</taxon>
        <taxon>Psoroptidia</taxon>
        <taxon>Analgoidea</taxon>
        <taxon>Pyroglyphidae</taxon>
        <taxon>Dermatophagoidinae</taxon>
        <taxon>Dermatophagoides</taxon>
    </lineage>
</organism>
<feature type="compositionally biased region" description="Low complexity" evidence="1">
    <location>
        <begin position="176"/>
        <end position="188"/>
    </location>
</feature>
<feature type="region of interest" description="Disordered" evidence="1">
    <location>
        <begin position="159"/>
        <end position="188"/>
    </location>
</feature>
<proteinExistence type="predicted"/>
<dbReference type="AlphaFoldDB" id="A0A922L524"/>
<feature type="region of interest" description="Disordered" evidence="1">
    <location>
        <begin position="1"/>
        <end position="21"/>
    </location>
</feature>